<dbReference type="SMART" id="SM00448">
    <property type="entry name" value="REC"/>
    <property type="match status" value="1"/>
</dbReference>
<dbReference type="PROSITE" id="PS50110">
    <property type="entry name" value="RESPONSE_REGULATORY"/>
    <property type="match status" value="1"/>
</dbReference>
<dbReference type="InterPro" id="IPR011006">
    <property type="entry name" value="CheY-like_superfamily"/>
</dbReference>
<dbReference type="AlphaFoldDB" id="A0A344TIG2"/>
<protein>
    <submittedName>
        <fullName evidence="5">DNA-binding response regulator</fullName>
    </submittedName>
</protein>
<sequence>MNPKVILVVEDDYLNRRLTKKILQENGYQVLEAKNADEALKILNKELVDLTILDINLGDGEMDGISLGKLIQNKQKVPFIYLTAYENAKVISEAVATSPYSYLTKPFKNSDLVASVELAIIKSAKEDKPKPTILVKDGEYKVALPIEDINYITSEGNYLLFHTDKKTYKCRSTIEQILKVLPSLSFIQIHRAFIVNKNKVEKFNSKSVIVGNVEIPLSKKDFPNNLSNMS</sequence>
<evidence type="ECO:0000256" key="1">
    <source>
        <dbReference type="ARBA" id="ARBA00022553"/>
    </source>
</evidence>
<gene>
    <name evidence="5" type="ORF">DR864_12060</name>
</gene>
<dbReference type="PROSITE" id="PS50930">
    <property type="entry name" value="HTH_LYTTR"/>
    <property type="match status" value="1"/>
</dbReference>
<keyword evidence="6" id="KW-1185">Reference proteome</keyword>
<name>A0A344TIG2_9BACT</name>
<evidence type="ECO:0000259" key="4">
    <source>
        <dbReference type="PROSITE" id="PS50930"/>
    </source>
</evidence>
<accession>A0A344TIG2</accession>
<dbReference type="InterPro" id="IPR007492">
    <property type="entry name" value="LytTR_DNA-bd_dom"/>
</dbReference>
<evidence type="ECO:0000313" key="6">
    <source>
        <dbReference type="Proteomes" id="UP000251993"/>
    </source>
</evidence>
<evidence type="ECO:0000256" key="2">
    <source>
        <dbReference type="PROSITE-ProRule" id="PRU00169"/>
    </source>
</evidence>
<dbReference type="GO" id="GO:0000160">
    <property type="term" value="P:phosphorelay signal transduction system"/>
    <property type="evidence" value="ECO:0007669"/>
    <property type="project" value="InterPro"/>
</dbReference>
<dbReference type="Proteomes" id="UP000251993">
    <property type="component" value="Chromosome"/>
</dbReference>
<keyword evidence="5" id="KW-0238">DNA-binding</keyword>
<dbReference type="GO" id="GO:0003677">
    <property type="term" value="F:DNA binding"/>
    <property type="evidence" value="ECO:0007669"/>
    <property type="project" value="UniProtKB-KW"/>
</dbReference>
<dbReference type="PANTHER" id="PTHR44591:SF3">
    <property type="entry name" value="RESPONSE REGULATORY DOMAIN-CONTAINING PROTEIN"/>
    <property type="match status" value="1"/>
</dbReference>
<dbReference type="EMBL" id="CP030850">
    <property type="protein sequence ID" value="AXE18433.1"/>
    <property type="molecule type" value="Genomic_DNA"/>
</dbReference>
<dbReference type="Gene3D" id="2.40.50.1020">
    <property type="entry name" value="LytTr DNA-binding domain"/>
    <property type="match status" value="1"/>
</dbReference>
<keyword evidence="1 2" id="KW-0597">Phosphoprotein</keyword>
<evidence type="ECO:0000313" key="5">
    <source>
        <dbReference type="EMBL" id="AXE18433.1"/>
    </source>
</evidence>
<feature type="domain" description="Response regulatory" evidence="3">
    <location>
        <begin position="5"/>
        <end position="120"/>
    </location>
</feature>
<dbReference type="Pfam" id="PF00072">
    <property type="entry name" value="Response_reg"/>
    <property type="match status" value="1"/>
</dbReference>
<proteinExistence type="predicted"/>
<feature type="modified residue" description="4-aspartylphosphate" evidence="2">
    <location>
        <position position="54"/>
    </location>
</feature>
<dbReference type="PANTHER" id="PTHR44591">
    <property type="entry name" value="STRESS RESPONSE REGULATOR PROTEIN 1"/>
    <property type="match status" value="1"/>
</dbReference>
<dbReference type="InterPro" id="IPR001789">
    <property type="entry name" value="Sig_transdc_resp-reg_receiver"/>
</dbReference>
<dbReference type="InterPro" id="IPR050595">
    <property type="entry name" value="Bact_response_regulator"/>
</dbReference>
<dbReference type="Gene3D" id="3.40.50.2300">
    <property type="match status" value="1"/>
</dbReference>
<dbReference type="KEGG" id="run:DR864_12060"/>
<dbReference type="OrthoDB" id="1646880at2"/>
<evidence type="ECO:0000259" key="3">
    <source>
        <dbReference type="PROSITE" id="PS50110"/>
    </source>
</evidence>
<organism evidence="5 6">
    <name type="scientific">Runella rosea</name>
    <dbReference type="NCBI Taxonomy" id="2259595"/>
    <lineage>
        <taxon>Bacteria</taxon>
        <taxon>Pseudomonadati</taxon>
        <taxon>Bacteroidota</taxon>
        <taxon>Cytophagia</taxon>
        <taxon>Cytophagales</taxon>
        <taxon>Spirosomataceae</taxon>
        <taxon>Runella</taxon>
    </lineage>
</organism>
<dbReference type="SMART" id="SM00850">
    <property type="entry name" value="LytTR"/>
    <property type="match status" value="1"/>
</dbReference>
<feature type="domain" description="HTH LytTR-type" evidence="4">
    <location>
        <begin position="133"/>
        <end position="202"/>
    </location>
</feature>
<dbReference type="RefSeq" id="WP_114067216.1">
    <property type="nucleotide sequence ID" value="NZ_CP030850.1"/>
</dbReference>
<reference evidence="5 6" key="1">
    <citation type="submission" date="2018-07" db="EMBL/GenBank/DDBJ databases">
        <title>Genome sequencing of Runella.</title>
        <authorList>
            <person name="Baek M.-G."/>
            <person name="Yi H."/>
        </authorList>
    </citation>
    <scope>NUCLEOTIDE SEQUENCE [LARGE SCALE GENOMIC DNA]</scope>
    <source>
        <strain evidence="5 6">HYN0085</strain>
    </source>
</reference>
<dbReference type="Pfam" id="PF04397">
    <property type="entry name" value="LytTR"/>
    <property type="match status" value="1"/>
</dbReference>
<dbReference type="SUPFAM" id="SSF52172">
    <property type="entry name" value="CheY-like"/>
    <property type="match status" value="1"/>
</dbReference>